<comment type="caution">
    <text evidence="2">The sequence shown here is derived from an EMBL/GenBank/DDBJ whole genome shotgun (WGS) entry which is preliminary data.</text>
</comment>
<organism evidence="2 3">
    <name type="scientific">Methanoculleus oceani</name>
    <dbReference type="NCBI Taxonomy" id="2184756"/>
    <lineage>
        <taxon>Archaea</taxon>
        <taxon>Methanobacteriati</taxon>
        <taxon>Methanobacteriota</taxon>
        <taxon>Stenosarchaea group</taxon>
        <taxon>Methanomicrobia</taxon>
        <taxon>Methanomicrobiales</taxon>
        <taxon>Methanomicrobiaceae</taxon>
        <taxon>Methanoculleus</taxon>
    </lineage>
</organism>
<proteinExistence type="predicted"/>
<dbReference type="InterPro" id="IPR011008">
    <property type="entry name" value="Dimeric_a/b-barrel"/>
</dbReference>
<accession>A0ABD4TBJ7</accession>
<evidence type="ECO:0000313" key="2">
    <source>
        <dbReference type="EMBL" id="MCM2464887.1"/>
    </source>
</evidence>
<dbReference type="EMBL" id="QFDM01000001">
    <property type="protein sequence ID" value="MCM2464887.1"/>
    <property type="molecule type" value="Genomic_DNA"/>
</dbReference>
<feature type="domain" description="ABM" evidence="1">
    <location>
        <begin position="40"/>
        <end position="103"/>
    </location>
</feature>
<protein>
    <recommendedName>
        <fullName evidence="1">ABM domain-containing protein</fullName>
    </recommendedName>
</protein>
<dbReference type="SUPFAM" id="SSF54909">
    <property type="entry name" value="Dimeric alpha+beta barrel"/>
    <property type="match status" value="1"/>
</dbReference>
<dbReference type="InterPro" id="IPR007138">
    <property type="entry name" value="ABM_dom"/>
</dbReference>
<name>A0ABD4TBJ7_9EURY</name>
<evidence type="ECO:0000313" key="3">
    <source>
        <dbReference type="Proteomes" id="UP001523230"/>
    </source>
</evidence>
<dbReference type="AlphaFoldDB" id="A0ABD4TBJ7"/>
<dbReference type="Pfam" id="PF03992">
    <property type="entry name" value="ABM"/>
    <property type="match status" value="1"/>
</dbReference>
<dbReference type="Gene3D" id="3.30.70.100">
    <property type="match status" value="1"/>
</dbReference>
<evidence type="ECO:0000259" key="1">
    <source>
        <dbReference type="Pfam" id="PF03992"/>
    </source>
</evidence>
<dbReference type="Proteomes" id="UP001523230">
    <property type="component" value="Unassembled WGS sequence"/>
</dbReference>
<reference evidence="2 3" key="1">
    <citation type="submission" date="2018-05" db="EMBL/GenBank/DDBJ databases">
        <title>Isolation and characterization of genus Methanoculleus species and their viruses from deep sea marine sediment offshore southwestern Taiwan.</title>
        <authorList>
            <person name="Wei W.-H."/>
            <person name="Chen W.-C."/>
            <person name="Lai M.-C."/>
            <person name="Chen S.-C."/>
        </authorList>
    </citation>
    <scope>NUCLEOTIDE SEQUENCE [LARGE SCALE GENOMIC DNA]</scope>
    <source>
        <strain evidence="2 3">CWC-02</strain>
    </source>
</reference>
<keyword evidence="3" id="KW-1185">Reference proteome</keyword>
<sequence>MRQCRHDSPVITINSNKRYGPPVDPLAHERQVFTVGLWIVKPGKEEIFVKKWQEFARWSLDNLEGSRWVYMVQDLEQKNKFVSFSPWDSLETVAAWRQTPECASSIAELRELCDEVTPGTMKEVAHLTR</sequence>
<gene>
    <name evidence="2" type="ORF">DIC75_00925</name>
</gene>